<keyword evidence="3" id="KW-1185">Reference proteome</keyword>
<proteinExistence type="predicted"/>
<dbReference type="EMBL" id="MCFL01000055">
    <property type="protein sequence ID" value="ORZ31761.1"/>
    <property type="molecule type" value="Genomic_DNA"/>
</dbReference>
<dbReference type="AlphaFoldDB" id="A0A1Y2HCW9"/>
<protein>
    <submittedName>
        <fullName evidence="2">Uncharacterized protein</fullName>
    </submittedName>
</protein>
<dbReference type="Proteomes" id="UP000193411">
    <property type="component" value="Unassembled WGS sequence"/>
</dbReference>
<evidence type="ECO:0000313" key="3">
    <source>
        <dbReference type="Proteomes" id="UP000193411"/>
    </source>
</evidence>
<evidence type="ECO:0000313" key="2">
    <source>
        <dbReference type="EMBL" id="ORZ31761.1"/>
    </source>
</evidence>
<feature type="region of interest" description="Disordered" evidence="1">
    <location>
        <begin position="24"/>
        <end position="52"/>
    </location>
</feature>
<accession>A0A1Y2HCW9</accession>
<evidence type="ECO:0000256" key="1">
    <source>
        <dbReference type="SAM" id="MobiDB-lite"/>
    </source>
</evidence>
<sequence length="52" mass="5706">MRARMVVEVAEEGGMWSSWACVSAENDDDEEPSRSGITGRSMYHGRLSIGSD</sequence>
<organism evidence="2 3">
    <name type="scientific">Catenaria anguillulae PL171</name>
    <dbReference type="NCBI Taxonomy" id="765915"/>
    <lineage>
        <taxon>Eukaryota</taxon>
        <taxon>Fungi</taxon>
        <taxon>Fungi incertae sedis</taxon>
        <taxon>Blastocladiomycota</taxon>
        <taxon>Blastocladiomycetes</taxon>
        <taxon>Blastocladiales</taxon>
        <taxon>Catenariaceae</taxon>
        <taxon>Catenaria</taxon>
    </lineage>
</organism>
<reference evidence="2 3" key="1">
    <citation type="submission" date="2016-07" db="EMBL/GenBank/DDBJ databases">
        <title>Pervasive Adenine N6-methylation of Active Genes in Fungi.</title>
        <authorList>
            <consortium name="DOE Joint Genome Institute"/>
            <person name="Mondo S.J."/>
            <person name="Dannebaum R.O."/>
            <person name="Kuo R.C."/>
            <person name="Labutti K."/>
            <person name="Haridas S."/>
            <person name="Kuo A."/>
            <person name="Salamov A."/>
            <person name="Ahrendt S.R."/>
            <person name="Lipzen A."/>
            <person name="Sullivan W."/>
            <person name="Andreopoulos W.B."/>
            <person name="Clum A."/>
            <person name="Lindquist E."/>
            <person name="Daum C."/>
            <person name="Ramamoorthy G.K."/>
            <person name="Gryganskyi A."/>
            <person name="Culley D."/>
            <person name="Magnuson J.K."/>
            <person name="James T.Y."/>
            <person name="O'Malley M.A."/>
            <person name="Stajich J.E."/>
            <person name="Spatafora J.W."/>
            <person name="Visel A."/>
            <person name="Grigoriev I.V."/>
        </authorList>
    </citation>
    <scope>NUCLEOTIDE SEQUENCE [LARGE SCALE GENOMIC DNA]</scope>
    <source>
        <strain evidence="2 3">PL171</strain>
    </source>
</reference>
<comment type="caution">
    <text evidence="2">The sequence shown here is derived from an EMBL/GenBank/DDBJ whole genome shotgun (WGS) entry which is preliminary data.</text>
</comment>
<gene>
    <name evidence="2" type="ORF">BCR44DRAFT_1441581</name>
</gene>
<name>A0A1Y2HCW9_9FUNG</name>